<feature type="domain" description="Integrase catalytic" evidence="1">
    <location>
        <begin position="78"/>
        <end position="242"/>
    </location>
</feature>
<name>X0WEP6_9ZZZZ</name>
<dbReference type="InterPro" id="IPR048020">
    <property type="entry name" value="Transpos_IS3"/>
</dbReference>
<feature type="non-terminal residue" evidence="2">
    <location>
        <position position="246"/>
    </location>
</feature>
<protein>
    <recommendedName>
        <fullName evidence="1">Integrase catalytic domain-containing protein</fullName>
    </recommendedName>
</protein>
<dbReference type="InterPro" id="IPR001584">
    <property type="entry name" value="Integrase_cat-core"/>
</dbReference>
<dbReference type="GO" id="GO:0003676">
    <property type="term" value="F:nucleic acid binding"/>
    <property type="evidence" value="ECO:0007669"/>
    <property type="project" value="InterPro"/>
</dbReference>
<evidence type="ECO:0000259" key="1">
    <source>
        <dbReference type="PROSITE" id="PS50994"/>
    </source>
</evidence>
<dbReference type="NCBIfam" id="NF033516">
    <property type="entry name" value="transpos_IS3"/>
    <property type="match status" value="1"/>
</dbReference>
<organism evidence="2">
    <name type="scientific">marine sediment metagenome</name>
    <dbReference type="NCBI Taxonomy" id="412755"/>
    <lineage>
        <taxon>unclassified sequences</taxon>
        <taxon>metagenomes</taxon>
        <taxon>ecological metagenomes</taxon>
    </lineage>
</organism>
<feature type="non-terminal residue" evidence="2">
    <location>
        <position position="1"/>
    </location>
</feature>
<evidence type="ECO:0000313" key="2">
    <source>
        <dbReference type="EMBL" id="GAG29140.1"/>
    </source>
</evidence>
<dbReference type="InterPro" id="IPR036397">
    <property type="entry name" value="RNaseH_sf"/>
</dbReference>
<dbReference type="InterPro" id="IPR012337">
    <property type="entry name" value="RNaseH-like_sf"/>
</dbReference>
<sequence>HRPPPTKIPAAERDEIRELLCSQRFCDLAPAQVYATLLDEGTYLCSERTMYRILTEADLIGDRRRGHRRTGHSAPQVSADGPNQVWSWDISRLAGPAPRVWFYLYVILDIFSRKIVGWAVDVAESDKVAHHLINTTCERNGIDPHQLTLHSDRGAQMTSTTIAELLEDLSVTRSLSRPRVSNDNPYSEANFKTAKYRPDYPARFDTVETARTWMRDFVSWYNHDHYHSGIGYLHPNDVHDGTAIKI</sequence>
<dbReference type="PANTHER" id="PTHR46889">
    <property type="entry name" value="TRANSPOSASE INSF FOR INSERTION SEQUENCE IS3B-RELATED"/>
    <property type="match status" value="1"/>
</dbReference>
<dbReference type="Pfam" id="PF00665">
    <property type="entry name" value="rve"/>
    <property type="match status" value="1"/>
</dbReference>
<dbReference type="AlphaFoldDB" id="X0WEP6"/>
<dbReference type="InterPro" id="IPR050900">
    <property type="entry name" value="Transposase_IS3/IS150/IS904"/>
</dbReference>
<gene>
    <name evidence="2" type="ORF">S01H1_69819</name>
</gene>
<comment type="caution">
    <text evidence="2">The sequence shown here is derived from an EMBL/GenBank/DDBJ whole genome shotgun (WGS) entry which is preliminary data.</text>
</comment>
<dbReference type="EMBL" id="BARS01046376">
    <property type="protein sequence ID" value="GAG29140.1"/>
    <property type="molecule type" value="Genomic_DNA"/>
</dbReference>
<reference evidence="2" key="1">
    <citation type="journal article" date="2014" name="Front. Microbiol.">
        <title>High frequency of phylogenetically diverse reductive dehalogenase-homologous genes in deep subseafloor sedimentary metagenomes.</title>
        <authorList>
            <person name="Kawai M."/>
            <person name="Futagami T."/>
            <person name="Toyoda A."/>
            <person name="Takaki Y."/>
            <person name="Nishi S."/>
            <person name="Hori S."/>
            <person name="Arai W."/>
            <person name="Tsubouchi T."/>
            <person name="Morono Y."/>
            <person name="Uchiyama I."/>
            <person name="Ito T."/>
            <person name="Fujiyama A."/>
            <person name="Inagaki F."/>
            <person name="Takami H."/>
        </authorList>
    </citation>
    <scope>NUCLEOTIDE SEQUENCE</scope>
    <source>
        <strain evidence="2">Expedition CK06-06</strain>
    </source>
</reference>
<proteinExistence type="predicted"/>
<dbReference type="SUPFAM" id="SSF53098">
    <property type="entry name" value="Ribonuclease H-like"/>
    <property type="match status" value="1"/>
</dbReference>
<dbReference type="GO" id="GO:0015074">
    <property type="term" value="P:DNA integration"/>
    <property type="evidence" value="ECO:0007669"/>
    <property type="project" value="InterPro"/>
</dbReference>
<dbReference type="PROSITE" id="PS50994">
    <property type="entry name" value="INTEGRASE"/>
    <property type="match status" value="1"/>
</dbReference>
<dbReference type="PANTHER" id="PTHR46889:SF4">
    <property type="entry name" value="TRANSPOSASE INSO FOR INSERTION SEQUENCE ELEMENT IS911B-RELATED"/>
    <property type="match status" value="1"/>
</dbReference>
<dbReference type="Gene3D" id="3.30.420.10">
    <property type="entry name" value="Ribonuclease H-like superfamily/Ribonuclease H"/>
    <property type="match status" value="1"/>
</dbReference>
<accession>X0WEP6</accession>